<evidence type="ECO:0000313" key="3">
    <source>
        <dbReference type="EMBL" id="KAK4476069.1"/>
    </source>
</evidence>
<keyword evidence="1" id="KW-0677">Repeat</keyword>
<dbReference type="InterPro" id="IPR036383">
    <property type="entry name" value="TSP1_rpt_sf"/>
</dbReference>
<accession>A0AAE1ZM95</accession>
<dbReference type="Proteomes" id="UP001292079">
    <property type="component" value="Unassembled WGS sequence"/>
</dbReference>
<name>A0AAE1ZM95_SCHME</name>
<proteinExistence type="predicted"/>
<dbReference type="PANTHER" id="PTHR22906:SF21">
    <property type="entry name" value="SEMA DOMAIN-CONTAINING PROTEIN"/>
    <property type="match status" value="1"/>
</dbReference>
<keyword evidence="2" id="KW-1015">Disulfide bond</keyword>
<sequence length="562" mass="64835">MLEQYLDPPSEIKVCSFIAVTLDQGVIIWPGSLQREGHKRPFQQERRNKLWKSAFNLVNETYKSTSSSYYLQTIPFPQATWTINNAPLPSTSGIFVSQLEQAIVLLNIDKEMDSKVIRAWLISGYGSEIFTQTYVIRVNDPLVNIATYSLDLFLPPKDASLTLKDDQPGTAIFECVFNARYTSDFIKCHTSSVYIMTRHMGKYQVYCEGFLPCPQTGQWCSWSPAVQQCTRSCGTRGMGLRSRQCACPKPSHGGSDCEIPPEVEKLATSLSNDNTTDAPTELAFAAILKAEGLWEPCNRHHCPYLRTLDIKENSLISEDLKLQKAEDTWILSSGILQKISGPIKLFCPPSRISHRGILGKPDRFPKSKFYWTRSTPTSPKEPYDTPGIPIVNTDLYLLENDYLVIRRLESATVGIYRFGYEYEPGYFETACFFSVYIRHWQQVLKHGVTFDLVCNSLGLWPIISRSTTTKWFIYWNITLLEKNVVRNTMKKHKLWWYTELNNFHINSIDKQTNSSQFTMWDTEYRRLYDVIKTMTEYYECQVLNQINATFNRTFILHNQFIL</sequence>
<comment type="caution">
    <text evidence="3">The sequence shown here is derived from an EMBL/GenBank/DDBJ whole genome shotgun (WGS) entry which is preliminary data.</text>
</comment>
<dbReference type="AlphaFoldDB" id="A0AAE1ZM95"/>
<dbReference type="InterPro" id="IPR000884">
    <property type="entry name" value="TSP1_rpt"/>
</dbReference>
<dbReference type="PANTHER" id="PTHR22906">
    <property type="entry name" value="PROPERDIN"/>
    <property type="match status" value="1"/>
</dbReference>
<reference evidence="3" key="2">
    <citation type="journal article" date="2023" name="Infect Dis Poverty">
        <title>Chromosome-scale genome of the human blood fluke Schistosoma mekongi and its implications for public health.</title>
        <authorList>
            <person name="Zhou M."/>
            <person name="Xu L."/>
            <person name="Xu D."/>
            <person name="Chen W."/>
            <person name="Khan J."/>
            <person name="Hu Y."/>
            <person name="Huang H."/>
            <person name="Wei H."/>
            <person name="Zhang Y."/>
            <person name="Chusongsang P."/>
            <person name="Tanasarnprasert K."/>
            <person name="Hu X."/>
            <person name="Limpanont Y."/>
            <person name="Lv Z."/>
        </authorList>
    </citation>
    <scope>NUCLEOTIDE SEQUENCE</scope>
    <source>
        <strain evidence="3">LV_2022a</strain>
    </source>
</reference>
<protein>
    <submittedName>
        <fullName evidence="3">Uncharacterized protein</fullName>
    </submittedName>
</protein>
<organism evidence="3 4">
    <name type="scientific">Schistosoma mekongi</name>
    <name type="common">Parasitic worm</name>
    <dbReference type="NCBI Taxonomy" id="38744"/>
    <lineage>
        <taxon>Eukaryota</taxon>
        <taxon>Metazoa</taxon>
        <taxon>Spiralia</taxon>
        <taxon>Lophotrochozoa</taxon>
        <taxon>Platyhelminthes</taxon>
        <taxon>Trematoda</taxon>
        <taxon>Digenea</taxon>
        <taxon>Strigeidida</taxon>
        <taxon>Schistosomatoidea</taxon>
        <taxon>Schistosomatidae</taxon>
        <taxon>Schistosoma</taxon>
    </lineage>
</organism>
<gene>
    <name evidence="3" type="ORF">MN116_001295</name>
</gene>
<dbReference type="InterPro" id="IPR052065">
    <property type="entry name" value="Compl_asym_regulator"/>
</dbReference>
<evidence type="ECO:0000256" key="1">
    <source>
        <dbReference type="ARBA" id="ARBA00022737"/>
    </source>
</evidence>
<evidence type="ECO:0000256" key="2">
    <source>
        <dbReference type="ARBA" id="ARBA00023157"/>
    </source>
</evidence>
<keyword evidence="4" id="KW-1185">Reference proteome</keyword>
<dbReference type="EMBL" id="JALJAT010000001">
    <property type="protein sequence ID" value="KAK4476069.1"/>
    <property type="molecule type" value="Genomic_DNA"/>
</dbReference>
<evidence type="ECO:0000313" key="4">
    <source>
        <dbReference type="Proteomes" id="UP001292079"/>
    </source>
</evidence>
<reference evidence="3" key="1">
    <citation type="submission" date="2022-04" db="EMBL/GenBank/DDBJ databases">
        <authorList>
            <person name="Xu L."/>
            <person name="Lv Z."/>
        </authorList>
    </citation>
    <scope>NUCLEOTIDE SEQUENCE</scope>
    <source>
        <strain evidence="3">LV_2022a</strain>
    </source>
</reference>
<dbReference type="PROSITE" id="PS50092">
    <property type="entry name" value="TSP1"/>
    <property type="match status" value="1"/>
</dbReference>
<dbReference type="Gene3D" id="2.20.100.10">
    <property type="entry name" value="Thrombospondin type-1 (TSP1) repeat"/>
    <property type="match status" value="1"/>
</dbReference>